<sequence>MIEPIPPKPSNAAGLRPEDGDQDGVDQTPEEPDDDLA</sequence>
<gene>
    <name evidence="2" type="ORF">BJ982_001615</name>
</gene>
<evidence type="ECO:0000313" key="2">
    <source>
        <dbReference type="EMBL" id="MBB4700071.1"/>
    </source>
</evidence>
<protein>
    <submittedName>
        <fullName evidence="2">Uncharacterized protein</fullName>
    </submittedName>
</protein>
<evidence type="ECO:0000256" key="1">
    <source>
        <dbReference type="SAM" id="MobiDB-lite"/>
    </source>
</evidence>
<proteinExistence type="predicted"/>
<evidence type="ECO:0000313" key="3">
    <source>
        <dbReference type="Proteomes" id="UP000542210"/>
    </source>
</evidence>
<keyword evidence="3" id="KW-1185">Reference proteome</keyword>
<comment type="caution">
    <text evidence="2">The sequence shown here is derived from an EMBL/GenBank/DDBJ whole genome shotgun (WGS) entry which is preliminary data.</text>
</comment>
<dbReference type="Proteomes" id="UP000542210">
    <property type="component" value="Unassembled WGS sequence"/>
</dbReference>
<dbReference type="AlphaFoldDB" id="A0A7W7D6X3"/>
<reference evidence="2 3" key="1">
    <citation type="submission" date="2020-08" db="EMBL/GenBank/DDBJ databases">
        <title>Sequencing the genomes of 1000 actinobacteria strains.</title>
        <authorList>
            <person name="Klenk H.-P."/>
        </authorList>
    </citation>
    <scope>NUCLEOTIDE SEQUENCE [LARGE SCALE GENOMIC DNA]</scope>
    <source>
        <strain evidence="2 3">DSM 45784</strain>
    </source>
</reference>
<name>A0A7W7D6X3_9ACTN</name>
<dbReference type="EMBL" id="JACHND010000001">
    <property type="protein sequence ID" value="MBB4700071.1"/>
    <property type="molecule type" value="Genomic_DNA"/>
</dbReference>
<feature type="region of interest" description="Disordered" evidence="1">
    <location>
        <begin position="1"/>
        <end position="37"/>
    </location>
</feature>
<accession>A0A7W7D6X3</accession>
<organism evidence="2 3">
    <name type="scientific">Sphaerisporangium siamense</name>
    <dbReference type="NCBI Taxonomy" id="795645"/>
    <lineage>
        <taxon>Bacteria</taxon>
        <taxon>Bacillati</taxon>
        <taxon>Actinomycetota</taxon>
        <taxon>Actinomycetes</taxon>
        <taxon>Streptosporangiales</taxon>
        <taxon>Streptosporangiaceae</taxon>
        <taxon>Sphaerisporangium</taxon>
    </lineage>
</organism>
<feature type="compositionally biased region" description="Acidic residues" evidence="1">
    <location>
        <begin position="20"/>
        <end position="37"/>
    </location>
</feature>